<dbReference type="CDD" id="cd00090">
    <property type="entry name" value="HTH_ARSR"/>
    <property type="match status" value="1"/>
</dbReference>
<reference evidence="2 3" key="1">
    <citation type="submission" date="2023-07" db="EMBL/GenBank/DDBJ databases">
        <title>Sorghum-associated microbial communities from plants grown in Nebraska, USA.</title>
        <authorList>
            <person name="Schachtman D."/>
        </authorList>
    </citation>
    <scope>NUCLEOTIDE SEQUENCE [LARGE SCALE GENOMIC DNA]</scope>
    <source>
        <strain evidence="2 3">2980</strain>
    </source>
</reference>
<evidence type="ECO:0000259" key="1">
    <source>
        <dbReference type="Pfam" id="PF01022"/>
    </source>
</evidence>
<dbReference type="Gene3D" id="1.10.10.10">
    <property type="entry name" value="Winged helix-like DNA-binding domain superfamily/Winged helix DNA-binding domain"/>
    <property type="match status" value="1"/>
</dbReference>
<dbReference type="EMBL" id="JAVDUM010000006">
    <property type="protein sequence ID" value="MDR6867168.1"/>
    <property type="molecule type" value="Genomic_DNA"/>
</dbReference>
<dbReference type="RefSeq" id="WP_310019690.1">
    <property type="nucleotide sequence ID" value="NZ_JAVDUM010000006.1"/>
</dbReference>
<dbReference type="Proteomes" id="UP001259347">
    <property type="component" value="Unassembled WGS sequence"/>
</dbReference>
<keyword evidence="3" id="KW-1185">Reference proteome</keyword>
<dbReference type="InterPro" id="IPR001845">
    <property type="entry name" value="HTH_ArsR_DNA-bd_dom"/>
</dbReference>
<dbReference type="InterPro" id="IPR036388">
    <property type="entry name" value="WH-like_DNA-bd_sf"/>
</dbReference>
<gene>
    <name evidence="2" type="ORF">J2Y69_001767</name>
</gene>
<feature type="domain" description="HTH arsR-type" evidence="1">
    <location>
        <begin position="15"/>
        <end position="58"/>
    </location>
</feature>
<dbReference type="InterPro" id="IPR011991">
    <property type="entry name" value="ArsR-like_HTH"/>
</dbReference>
<accession>A0ABU1SD50</accession>
<sequence>MANGGPVCGPISSYSRVRILHLVQSRSPRTIGELCAATSLHANTVREHLQRLIEGGYVIPSTERRTTRGRPRTLYSAATGAPDASSPVARRKVSAAAQRGDLMRRLLRTGESELGRDATYQLDALVEHLEESGFEPVVDEEGLRIELSPCPHAAARPEHRPVLCRVHLGLMQGVLAEAGGPLTADCVRDAPRPQECTVQLGYRGEESRQGVAEVPAA</sequence>
<dbReference type="InterPro" id="IPR036390">
    <property type="entry name" value="WH_DNA-bd_sf"/>
</dbReference>
<evidence type="ECO:0000313" key="3">
    <source>
        <dbReference type="Proteomes" id="UP001259347"/>
    </source>
</evidence>
<proteinExistence type="predicted"/>
<protein>
    <submittedName>
        <fullName evidence="2">ArsR family transcriptional regulator</fullName>
    </submittedName>
</protein>
<name>A0ABU1SD50_9MICO</name>
<evidence type="ECO:0000313" key="2">
    <source>
        <dbReference type="EMBL" id="MDR6867168.1"/>
    </source>
</evidence>
<dbReference type="SUPFAM" id="SSF46785">
    <property type="entry name" value="Winged helix' DNA-binding domain"/>
    <property type="match status" value="1"/>
</dbReference>
<organism evidence="2 3">
    <name type="scientific">Microbacterium resistens</name>
    <dbReference type="NCBI Taxonomy" id="156977"/>
    <lineage>
        <taxon>Bacteria</taxon>
        <taxon>Bacillati</taxon>
        <taxon>Actinomycetota</taxon>
        <taxon>Actinomycetes</taxon>
        <taxon>Micrococcales</taxon>
        <taxon>Microbacteriaceae</taxon>
        <taxon>Microbacterium</taxon>
    </lineage>
</organism>
<dbReference type="Pfam" id="PF01022">
    <property type="entry name" value="HTH_5"/>
    <property type="match status" value="1"/>
</dbReference>
<comment type="caution">
    <text evidence="2">The sequence shown here is derived from an EMBL/GenBank/DDBJ whole genome shotgun (WGS) entry which is preliminary data.</text>
</comment>